<feature type="region of interest" description="Disordered" evidence="2">
    <location>
        <begin position="345"/>
        <end position="371"/>
    </location>
</feature>
<feature type="coiled-coil region" evidence="1">
    <location>
        <begin position="724"/>
        <end position="779"/>
    </location>
</feature>
<dbReference type="Proteomes" id="UP000009168">
    <property type="component" value="Unassembled WGS sequence"/>
</dbReference>
<feature type="compositionally biased region" description="Acidic residues" evidence="2">
    <location>
        <begin position="493"/>
        <end position="510"/>
    </location>
</feature>
<feature type="region of interest" description="Disordered" evidence="2">
    <location>
        <begin position="1136"/>
        <end position="1182"/>
    </location>
</feature>
<protein>
    <submittedName>
        <fullName evidence="3">Uncharacterized protein</fullName>
    </submittedName>
</protein>
<dbReference type="RefSeq" id="XP_001017850.2">
    <property type="nucleotide sequence ID" value="XM_001017850.2"/>
</dbReference>
<feature type="region of interest" description="Disordered" evidence="2">
    <location>
        <begin position="1572"/>
        <end position="1592"/>
    </location>
</feature>
<sequence>MVEGFYKSNILQKMNQIALFQAGNENEDRGEEYFGSNVEEEVQVIGNSLLRLVLECFMFWPLMFESDQYQKRNSISQIFDDLNTKNVHFPENINYFKSFYKQLNLEQQNQGSTIQTQASNSKQLSQEAVQQITEGDNKQNQGQSNNNSPKKKKKKEVNLKALEQKLDEENQKMEKNIQRLGKLLLVPTYLQLNKQEVKEIVDNLQTCSSLANTIFQVLEEVQDLINVELLTQYIALNEKTDEILVDYQQLISSNMKFDDFSIKYGITPTSSNEIKLLSQQDLQLVQQKFSDYQDNENKNQQLQDQQQELLIVEDLDFNGDSPAYKKSNLATNNQKNLSQPQIIESAKHSKQSHSVRQSFDVPKKQDAQQQQNKNNYNENYQDFEVPSLQQKQPSNSNKEEQQNKSKSLIQLQKTDENKSQDLANKIQNSNVQTQNQQKAQQQVSDALIQNEQQMTKITNQSSSKMEQQHKMQAPPNSLHRSHNNSQQKQNTDNDYEYDYEDEDDVYEEEDENKRAGSVKKESEVNKNQKEQQINQEQELKNNQQQKNMSQNIPQTIQRVSKVENSDPIIDKNIIQQESKKQSKIEDSQNNILKEKKNQIQTNKQQGQGSQHSIYNNEDDLIKNIQTLNTEQSQGFTNENKQKKVNQDQMKLSYNSRQSLHNNSMSGSQYDRGRSSSFKQLFEDPVHIQIMQQNLKRTSIPRGPTKDDQNNLSVNEQNRQSGFMSEKEKKEIQNLKERLQVLSKQLIEKDQAMSFKDQEIKQLKEQIQNMDKQNTERMTKIENQSTQIHYQLQLMNDEVSARDSVLEQNQKQMIVLQQKYDQLHHSHQELQLRCRDYESEIEEKNQELKYLKLQDQNNNENLLEDDSIQQLKMQINQLRLTINQKEQEINNFKNKLEESQEQHEIALEQAEQNNQELENQIGVLKQEVQTLRNSPQQINLQRQQSQDKIQVIEELKNAKEIISSQESIMKQKESTIQDLIFKNGQLKEKLVQLEQEINENKASYKKNLKQLQEENEQAKQILDPVQKENAEMFELLNLANMELDQLKQKLQFYEGQEMSYKQEKSTTRDQMEKLSMENVRFSCELQQQKEFLTQQQQQIKDLTFIIQQLKNDNFVMSQQVKSGNSLMHSNDKLFLNLPEGDNNSSQKFGQVVSSHRSNAPIAEKQNKQNSKINNQQSKKAHCETFGQQQLQEMNMGIQNTEEQEVQYLLDAEKMKEFLDQNQNNPQQKLDQQENIHQNQQQLESLTQIQVACAQNQQDQDSQSYKQLKKNDSDQNLTSIKDREESTQKNANRDYVLENQNSNNQSSSKSKLAVSEKQKNQKRNEKQMENLTDYKRDNNIYGQYDSVQKSSSKKQNLQHSSDISQFYSYQGKIDEHGTPKAPSVKPSFVREIQSPRRRSIKLSQYQSNSKNLGYMSFNQEEFDKNNQQNEELNSNRQDINRIELIPEVTSTIQSGQNTIYYSNNNTIEQAENINLNTQNVEANHLNQLKATPIKENFQKQKRLDKLQSLSDYLKTQSKKKGFSPMNTGPQAIKFSYNQTAEFEITMNNESKMNTLQQDLNTLDNQYQTEKIKLEDYQDENDYENESESERNNLNHIDQSPQNIQLIQYAEDDNISQHSIPIKIQQDDQNEFAMDQNQLVVQRTQMEDFSSKVSNYEDTQQNEMNRQSQLYYQQLIYPHQPDQYYIQKSMESSKIKSGLTIAYEEDFFNNLKILSNENLNRFKKSCLSDKSLLFENEHIKIGVTNHNHVFSGKNFVKLQIYIFNKDLLNNIPSFNLKYLMNEDISVWTKPEKLSGEIKINKHLKQDLIVDLNCIPFEFLTAHFQLEVETNEGKRELNEYFVMLPTSLNRFISFSLINANNFKSKWLVNQINSIKTEEFEYNTKIIKSPFVFLSYFLNTVELNPHMKEEHLAGLQDYKIGGIFQFYHMDNQQFLIKLVIKPFNKLQIHLSPSNGQSFSVDSSKCCHYLLQTLYFLFKYNPLDGITSDQNVE</sequence>
<feature type="region of interest" description="Disordered" evidence="2">
    <location>
        <begin position="1260"/>
        <end position="1337"/>
    </location>
</feature>
<feature type="compositionally biased region" description="Polar residues" evidence="2">
    <location>
        <begin position="387"/>
        <end position="396"/>
    </location>
</feature>
<keyword evidence="4" id="KW-1185">Reference proteome</keyword>
<organism evidence="3 4">
    <name type="scientific">Tetrahymena thermophila (strain SB210)</name>
    <dbReference type="NCBI Taxonomy" id="312017"/>
    <lineage>
        <taxon>Eukaryota</taxon>
        <taxon>Sar</taxon>
        <taxon>Alveolata</taxon>
        <taxon>Ciliophora</taxon>
        <taxon>Intramacronucleata</taxon>
        <taxon>Oligohymenophorea</taxon>
        <taxon>Hymenostomatida</taxon>
        <taxon>Tetrahymenina</taxon>
        <taxon>Tetrahymenidae</taxon>
        <taxon>Tetrahymena</taxon>
    </lineage>
</organism>
<dbReference type="GeneID" id="7823713"/>
<evidence type="ECO:0000256" key="2">
    <source>
        <dbReference type="SAM" id="MobiDB-lite"/>
    </source>
</evidence>
<feature type="region of interest" description="Disordered" evidence="2">
    <location>
        <begin position="125"/>
        <end position="157"/>
    </location>
</feature>
<feature type="coiled-coil region" evidence="1">
    <location>
        <begin position="285"/>
        <end position="315"/>
    </location>
</feature>
<feature type="compositionally biased region" description="Polar residues" evidence="2">
    <location>
        <begin position="1140"/>
        <end position="1156"/>
    </location>
</feature>
<feature type="compositionally biased region" description="Polar residues" evidence="2">
    <location>
        <begin position="125"/>
        <end position="134"/>
    </location>
</feature>
<dbReference type="InParanoid" id="I7LVB4"/>
<evidence type="ECO:0000313" key="3">
    <source>
        <dbReference type="EMBL" id="EAR97605.2"/>
    </source>
</evidence>
<gene>
    <name evidence="3" type="ORF">TTHERM_00440550</name>
</gene>
<feature type="compositionally biased region" description="Basic and acidic residues" evidence="2">
    <location>
        <begin position="1312"/>
        <end position="1336"/>
    </location>
</feature>
<feature type="compositionally biased region" description="Basic and acidic residues" evidence="2">
    <location>
        <begin position="511"/>
        <end position="529"/>
    </location>
</feature>
<feature type="compositionally biased region" description="Acidic residues" evidence="2">
    <location>
        <begin position="1574"/>
        <end position="1584"/>
    </location>
</feature>
<feature type="region of interest" description="Disordered" evidence="2">
    <location>
        <begin position="457"/>
        <end position="533"/>
    </location>
</feature>
<feature type="coiled-coil region" evidence="1">
    <location>
        <begin position="975"/>
        <end position="1062"/>
    </location>
</feature>
<evidence type="ECO:0000256" key="1">
    <source>
        <dbReference type="SAM" id="Coils"/>
    </source>
</evidence>
<feature type="region of interest" description="Disordered" evidence="2">
    <location>
        <begin position="387"/>
        <end position="407"/>
    </location>
</feature>
<dbReference type="eggNOG" id="ENOG502S1SW">
    <property type="taxonomic scope" value="Eukaryota"/>
</dbReference>
<keyword evidence="1" id="KW-0175">Coiled coil</keyword>
<dbReference type="EMBL" id="GG662663">
    <property type="protein sequence ID" value="EAR97605.2"/>
    <property type="molecule type" value="Genomic_DNA"/>
</dbReference>
<accession>I7LVB4</accession>
<reference evidence="4" key="1">
    <citation type="journal article" date="2006" name="PLoS Biol.">
        <title>Macronuclear genome sequence of the ciliate Tetrahymena thermophila, a model eukaryote.</title>
        <authorList>
            <person name="Eisen J.A."/>
            <person name="Coyne R.S."/>
            <person name="Wu M."/>
            <person name="Wu D."/>
            <person name="Thiagarajan M."/>
            <person name="Wortman J.R."/>
            <person name="Badger J.H."/>
            <person name="Ren Q."/>
            <person name="Amedeo P."/>
            <person name="Jones K.M."/>
            <person name="Tallon L.J."/>
            <person name="Delcher A.L."/>
            <person name="Salzberg S.L."/>
            <person name="Silva J.C."/>
            <person name="Haas B.J."/>
            <person name="Majoros W.H."/>
            <person name="Farzad M."/>
            <person name="Carlton J.M."/>
            <person name="Smith R.K. Jr."/>
            <person name="Garg J."/>
            <person name="Pearlman R.E."/>
            <person name="Karrer K.M."/>
            <person name="Sun L."/>
            <person name="Manning G."/>
            <person name="Elde N.C."/>
            <person name="Turkewitz A.P."/>
            <person name="Asai D.J."/>
            <person name="Wilkes D.E."/>
            <person name="Wang Y."/>
            <person name="Cai H."/>
            <person name="Collins K."/>
            <person name="Stewart B.A."/>
            <person name="Lee S.R."/>
            <person name="Wilamowska K."/>
            <person name="Weinberg Z."/>
            <person name="Ruzzo W.L."/>
            <person name="Wloga D."/>
            <person name="Gaertig J."/>
            <person name="Frankel J."/>
            <person name="Tsao C.-C."/>
            <person name="Gorovsky M.A."/>
            <person name="Keeling P.J."/>
            <person name="Waller R.F."/>
            <person name="Patron N.J."/>
            <person name="Cherry J.M."/>
            <person name="Stover N.A."/>
            <person name="Krieger C.J."/>
            <person name="del Toro C."/>
            <person name="Ryder H.F."/>
            <person name="Williamson S.C."/>
            <person name="Barbeau R.A."/>
            <person name="Hamilton E.P."/>
            <person name="Orias E."/>
        </authorList>
    </citation>
    <scope>NUCLEOTIDE SEQUENCE [LARGE SCALE GENOMIC DNA]</scope>
    <source>
        <strain evidence="4">SB210</strain>
    </source>
</reference>
<name>I7LVB4_TETTS</name>
<proteinExistence type="predicted"/>
<feature type="compositionally biased region" description="Low complexity" evidence="2">
    <location>
        <begin position="1297"/>
        <end position="1309"/>
    </location>
</feature>
<feature type="compositionally biased region" description="Basic and acidic residues" evidence="2">
    <location>
        <begin position="1278"/>
        <end position="1294"/>
    </location>
</feature>
<dbReference type="KEGG" id="tet:TTHERM_00440550"/>
<dbReference type="SUPFAM" id="SSF49348">
    <property type="entry name" value="Clathrin adaptor appendage domain"/>
    <property type="match status" value="1"/>
</dbReference>
<feature type="compositionally biased region" description="Low complexity" evidence="2">
    <location>
        <begin position="138"/>
        <end position="148"/>
    </location>
</feature>
<evidence type="ECO:0000313" key="4">
    <source>
        <dbReference type="Proteomes" id="UP000009168"/>
    </source>
</evidence>
<feature type="compositionally biased region" description="Low complexity" evidence="2">
    <location>
        <begin position="1166"/>
        <end position="1176"/>
    </location>
</feature>
<feature type="coiled-coil region" evidence="1">
    <location>
        <begin position="819"/>
        <end position="933"/>
    </location>
</feature>
<dbReference type="InterPro" id="IPR013041">
    <property type="entry name" value="Clathrin_app_Ig-like_sf"/>
</dbReference>